<keyword evidence="1" id="KW-1133">Transmembrane helix</keyword>
<dbReference type="OrthoDB" id="790552at2"/>
<dbReference type="AlphaFoldDB" id="A0A2T3HNS8"/>
<protein>
    <submittedName>
        <fullName evidence="2">DUF4349 domain-containing protein</fullName>
    </submittedName>
</protein>
<proteinExistence type="predicted"/>
<organism evidence="2 3">
    <name type="scientific">Pedobacter yulinensis</name>
    <dbReference type="NCBI Taxonomy" id="2126353"/>
    <lineage>
        <taxon>Bacteria</taxon>
        <taxon>Pseudomonadati</taxon>
        <taxon>Bacteroidota</taxon>
        <taxon>Sphingobacteriia</taxon>
        <taxon>Sphingobacteriales</taxon>
        <taxon>Sphingobacteriaceae</taxon>
        <taxon>Pedobacter</taxon>
    </lineage>
</organism>
<dbReference type="EMBL" id="PYLS01000004">
    <property type="protein sequence ID" value="PST84108.1"/>
    <property type="molecule type" value="Genomic_DNA"/>
</dbReference>
<sequence length="329" mass="37067">MQDISYTGHGRGAPSCLAVAAVRTTGRQVSGLLLKKEKMRNTLYLFVLLMIVWGCSNENKVESAELAATGADTALPATDTSAMPKIIRTADMRMRVSNALKTKEAITKNLQTLGGTTIESTLTRNVASTERIQKSPDSLLEVSAFYYQVSMKVSVPATRLEDFLHQTQGLAVYIDEASMKRDDQQLKYLENSLLSANRKKLMDMTAAKKLSKTGELYTAVGLNDDYVRRKIENMHIDQQVRFSTVRLEFYEGNSVSQVTIANDKLSDFGPPFFSRLWMNILAGWMFFKEFLLLLAHLWMLPLIGLITYLVIKRYKSRRDSLKTVTLPQP</sequence>
<dbReference type="Proteomes" id="UP000240912">
    <property type="component" value="Unassembled WGS sequence"/>
</dbReference>
<evidence type="ECO:0000256" key="1">
    <source>
        <dbReference type="SAM" id="Phobius"/>
    </source>
</evidence>
<gene>
    <name evidence="2" type="ORF">C7T94_05085</name>
</gene>
<keyword evidence="1" id="KW-0812">Transmembrane</keyword>
<keyword evidence="1" id="KW-0472">Membrane</keyword>
<keyword evidence="3" id="KW-1185">Reference proteome</keyword>
<reference evidence="2 3" key="1">
    <citation type="submission" date="2018-03" db="EMBL/GenBank/DDBJ databases">
        <authorList>
            <person name="Keele B.F."/>
        </authorList>
    </citation>
    <scope>NUCLEOTIDE SEQUENCE [LARGE SCALE GENOMIC DNA]</scope>
    <source>
        <strain evidence="2 3">YL28-9</strain>
    </source>
</reference>
<accession>A0A2T3HNS8</accession>
<comment type="caution">
    <text evidence="2">The sequence shown here is derived from an EMBL/GenBank/DDBJ whole genome shotgun (WGS) entry which is preliminary data.</text>
</comment>
<evidence type="ECO:0000313" key="3">
    <source>
        <dbReference type="Proteomes" id="UP000240912"/>
    </source>
</evidence>
<feature type="transmembrane region" description="Helical" evidence="1">
    <location>
        <begin position="290"/>
        <end position="311"/>
    </location>
</feature>
<evidence type="ECO:0000313" key="2">
    <source>
        <dbReference type="EMBL" id="PST84108.1"/>
    </source>
</evidence>
<name>A0A2T3HNS8_9SPHI</name>